<dbReference type="InterPro" id="IPR011990">
    <property type="entry name" value="TPR-like_helical_dom_sf"/>
</dbReference>
<dbReference type="GO" id="GO:0006355">
    <property type="term" value="P:regulation of DNA-templated transcription"/>
    <property type="evidence" value="ECO:0007669"/>
    <property type="project" value="InterPro"/>
</dbReference>
<dbReference type="InterPro" id="IPR005158">
    <property type="entry name" value="BTAD"/>
</dbReference>
<dbReference type="PRINTS" id="PR00364">
    <property type="entry name" value="DISEASERSIST"/>
</dbReference>
<dbReference type="OrthoDB" id="3275754at2"/>
<dbReference type="SMART" id="SM00028">
    <property type="entry name" value="TPR"/>
    <property type="match status" value="5"/>
</dbReference>
<dbReference type="Pfam" id="PF13424">
    <property type="entry name" value="TPR_12"/>
    <property type="match status" value="1"/>
</dbReference>
<dbReference type="AlphaFoldDB" id="A0A543J5Z6"/>
<dbReference type="SUPFAM" id="SSF48452">
    <property type="entry name" value="TPR-like"/>
    <property type="match status" value="3"/>
</dbReference>
<dbReference type="InterPro" id="IPR051677">
    <property type="entry name" value="AfsR-DnrI-RedD_regulator"/>
</dbReference>
<dbReference type="CDD" id="cd15831">
    <property type="entry name" value="BTAD"/>
    <property type="match status" value="1"/>
</dbReference>
<proteinExistence type="inferred from homology"/>
<evidence type="ECO:0000256" key="1">
    <source>
        <dbReference type="ARBA" id="ARBA00005820"/>
    </source>
</evidence>
<dbReference type="PANTHER" id="PTHR35807:SF1">
    <property type="entry name" value="TRANSCRIPTIONAL REGULATOR REDD"/>
    <property type="match status" value="1"/>
</dbReference>
<dbReference type="Gene3D" id="1.10.10.10">
    <property type="entry name" value="Winged helix-like DNA-binding domain superfamily/Winged helix DNA-binding domain"/>
    <property type="match status" value="1"/>
</dbReference>
<dbReference type="InterPro" id="IPR019734">
    <property type="entry name" value="TPR_rpt"/>
</dbReference>
<protein>
    <submittedName>
        <fullName evidence="7">DNA-binding SARP family transcriptional activator</fullName>
    </submittedName>
</protein>
<sequence length="948" mass="104336">MQESEGVAVEVDRRVVVGVLGELKLWLDNQPQPLGHARQRSVLAVLAVEANRMVSVDSLIDRVWGERPPGTARSALRVYLTHLRRALAPSGITITRSGGGYALAVEADIVDLHRFHRLLALVREQTDPQRALAVAEDALALWRGEPLAELDTVWAQAMRERLRRERTAAETDRIDWVLACGRHRQVLPELTTRAEAEPLDERVAGQLMLALYRDGRQADALAHYQHTRRHLVDELGTNPGTALHQLHQRILTADPALAPTEIATVTVATGSSPVPRQLPAPPRWFTGRVDHLAALDANLDHQGTAVIFAIGGAGGIGKTWLALAWAYRHLDRFPDGQLFVDLRGFSPDGTPTDPAVALRGFLDALGVLPDRIPSDIEARAALFRSLAADRRMLILLDNAANTTQVTPLLPGGDTCTVLVTSRHRLSGLVTAHGAHHRALDVLTKVEARVLFARRLGVERITAEPAAVTELIALCGGYPLALGIIATRGRTQPGLPLAELAAELHETGLDALDDTDPAASLPIVLSWSHHALSSEQRTVFALLGIAPGPDMGLHAAASLTGLSPVQTRTALNKLAQASLIGRTADGRYRMHDLIRRYAVDAAHRGLTEQHRNTALRRVIDHYAHTAHTASRLVHPHNRDVVPRPAAPGCRPEEVHSQVQAWAWFHREHECVLAAQHAAAERGDHRTGWLLMRFLYPFHHLSGDFHRHAASCRTALSAALHLEDPVMHSDAHRLLGLALCRIERYEEGMDHLRMAETLARRLGDARCLTRTHEGFALAWDQQGQHELALRSATRALRFVASLHNPVWQATAHTIAGRSAARLGLHELATSHCLAAIPLQQEHGDHDGEANSVFTLGLVAQDTGDSDRAVLHFRRSLAVFRAHANAPLEADTLDLLGHAYAALRQQDRTREVWREALDLYQEQRRREDAERVQRQLCELDLEGDPAIESAK</sequence>
<dbReference type="InterPro" id="IPR027417">
    <property type="entry name" value="P-loop_NTPase"/>
</dbReference>
<dbReference type="PANTHER" id="PTHR35807">
    <property type="entry name" value="TRANSCRIPTIONAL REGULATOR REDD-RELATED"/>
    <property type="match status" value="1"/>
</dbReference>
<dbReference type="SUPFAM" id="SSF52540">
    <property type="entry name" value="P-loop containing nucleoside triphosphate hydrolases"/>
    <property type="match status" value="1"/>
</dbReference>
<evidence type="ECO:0000256" key="4">
    <source>
        <dbReference type="ARBA" id="ARBA00023163"/>
    </source>
</evidence>
<organism evidence="7 8">
    <name type="scientific">Saccharothrix saharensis</name>
    <dbReference type="NCBI Taxonomy" id="571190"/>
    <lineage>
        <taxon>Bacteria</taxon>
        <taxon>Bacillati</taxon>
        <taxon>Actinomycetota</taxon>
        <taxon>Actinomycetes</taxon>
        <taxon>Pseudonocardiales</taxon>
        <taxon>Pseudonocardiaceae</taxon>
        <taxon>Saccharothrix</taxon>
    </lineage>
</organism>
<dbReference type="Pfam" id="PF00486">
    <property type="entry name" value="Trans_reg_C"/>
    <property type="match status" value="1"/>
</dbReference>
<keyword evidence="2" id="KW-0805">Transcription regulation</keyword>
<dbReference type="EMBL" id="VFPP01000001">
    <property type="protein sequence ID" value="TQM78208.1"/>
    <property type="molecule type" value="Genomic_DNA"/>
</dbReference>
<dbReference type="InterPro" id="IPR016032">
    <property type="entry name" value="Sig_transdc_resp-reg_C-effctor"/>
</dbReference>
<keyword evidence="3 5" id="KW-0238">DNA-binding</keyword>
<comment type="caution">
    <text evidence="7">The sequence shown here is derived from an EMBL/GenBank/DDBJ whole genome shotgun (WGS) entry which is preliminary data.</text>
</comment>
<dbReference type="SUPFAM" id="SSF46894">
    <property type="entry name" value="C-terminal effector domain of the bipartite response regulators"/>
    <property type="match status" value="1"/>
</dbReference>
<evidence type="ECO:0000259" key="6">
    <source>
        <dbReference type="PROSITE" id="PS51755"/>
    </source>
</evidence>
<dbReference type="PROSITE" id="PS51755">
    <property type="entry name" value="OMPR_PHOB"/>
    <property type="match status" value="1"/>
</dbReference>
<dbReference type="SMART" id="SM00862">
    <property type="entry name" value="Trans_reg_C"/>
    <property type="match status" value="1"/>
</dbReference>
<feature type="DNA-binding region" description="OmpR/PhoB-type" evidence="5">
    <location>
        <begin position="6"/>
        <end position="105"/>
    </location>
</feature>
<gene>
    <name evidence="7" type="ORF">FHX81_0466</name>
</gene>
<dbReference type="Pfam" id="PF03704">
    <property type="entry name" value="BTAD"/>
    <property type="match status" value="1"/>
</dbReference>
<reference evidence="7 8" key="1">
    <citation type="submission" date="2019-06" db="EMBL/GenBank/DDBJ databases">
        <title>Sequencing the genomes of 1000 actinobacteria strains.</title>
        <authorList>
            <person name="Klenk H.-P."/>
        </authorList>
    </citation>
    <scope>NUCLEOTIDE SEQUENCE [LARGE SCALE GENOMIC DNA]</scope>
    <source>
        <strain evidence="7 8">DSM 45456</strain>
    </source>
</reference>
<evidence type="ECO:0000256" key="5">
    <source>
        <dbReference type="PROSITE-ProRule" id="PRU01091"/>
    </source>
</evidence>
<dbReference type="Gene3D" id="3.40.50.300">
    <property type="entry name" value="P-loop containing nucleotide triphosphate hydrolases"/>
    <property type="match status" value="1"/>
</dbReference>
<dbReference type="Proteomes" id="UP000316628">
    <property type="component" value="Unassembled WGS sequence"/>
</dbReference>
<dbReference type="InterPro" id="IPR001867">
    <property type="entry name" value="OmpR/PhoB-type_DNA-bd"/>
</dbReference>
<evidence type="ECO:0000256" key="2">
    <source>
        <dbReference type="ARBA" id="ARBA00023015"/>
    </source>
</evidence>
<feature type="domain" description="OmpR/PhoB-type" evidence="6">
    <location>
        <begin position="6"/>
        <end position="105"/>
    </location>
</feature>
<evidence type="ECO:0000313" key="7">
    <source>
        <dbReference type="EMBL" id="TQM78208.1"/>
    </source>
</evidence>
<evidence type="ECO:0000256" key="3">
    <source>
        <dbReference type="ARBA" id="ARBA00023125"/>
    </source>
</evidence>
<evidence type="ECO:0000313" key="8">
    <source>
        <dbReference type="Proteomes" id="UP000316628"/>
    </source>
</evidence>
<dbReference type="GO" id="GO:0003677">
    <property type="term" value="F:DNA binding"/>
    <property type="evidence" value="ECO:0007669"/>
    <property type="project" value="UniProtKB-UniRule"/>
</dbReference>
<accession>A0A543J5Z6</accession>
<keyword evidence="4" id="KW-0804">Transcription</keyword>
<dbReference type="GO" id="GO:0000160">
    <property type="term" value="P:phosphorelay signal transduction system"/>
    <property type="evidence" value="ECO:0007669"/>
    <property type="project" value="InterPro"/>
</dbReference>
<keyword evidence="8" id="KW-1185">Reference proteome</keyword>
<dbReference type="Gene3D" id="1.25.40.10">
    <property type="entry name" value="Tetratricopeptide repeat domain"/>
    <property type="match status" value="2"/>
</dbReference>
<dbReference type="SMART" id="SM01043">
    <property type="entry name" value="BTAD"/>
    <property type="match status" value="1"/>
</dbReference>
<name>A0A543J5Z6_9PSEU</name>
<dbReference type="InterPro" id="IPR036388">
    <property type="entry name" value="WH-like_DNA-bd_sf"/>
</dbReference>
<comment type="similarity">
    <text evidence="1">Belongs to the AfsR/DnrI/RedD regulatory family.</text>
</comment>